<dbReference type="OrthoDB" id="674604at2759"/>
<dbReference type="PANTHER" id="PTHR10622:SF12">
    <property type="entry name" value="HET DOMAIN-CONTAINING PROTEIN"/>
    <property type="match status" value="1"/>
</dbReference>
<organism evidence="3 4">
    <name type="scientific">Cytospora schulzeri</name>
    <dbReference type="NCBI Taxonomy" id="448051"/>
    <lineage>
        <taxon>Eukaryota</taxon>
        <taxon>Fungi</taxon>
        <taxon>Dikarya</taxon>
        <taxon>Ascomycota</taxon>
        <taxon>Pezizomycotina</taxon>
        <taxon>Sordariomycetes</taxon>
        <taxon>Sordariomycetidae</taxon>
        <taxon>Diaporthales</taxon>
        <taxon>Cytosporaceae</taxon>
        <taxon>Cytospora</taxon>
    </lineage>
</organism>
<dbReference type="AlphaFoldDB" id="A0A423WY28"/>
<name>A0A423WY28_9PEZI</name>
<dbReference type="InterPro" id="IPR010730">
    <property type="entry name" value="HET"/>
</dbReference>
<evidence type="ECO:0000313" key="4">
    <source>
        <dbReference type="Proteomes" id="UP000283895"/>
    </source>
</evidence>
<dbReference type="STRING" id="356882.A0A423WY28"/>
<dbReference type="Proteomes" id="UP000283895">
    <property type="component" value="Unassembled WGS sequence"/>
</dbReference>
<dbReference type="Pfam" id="PF26640">
    <property type="entry name" value="DUF8212"/>
    <property type="match status" value="1"/>
</dbReference>
<dbReference type="EMBL" id="LKEA01000006">
    <property type="protein sequence ID" value="ROW08388.1"/>
    <property type="molecule type" value="Genomic_DNA"/>
</dbReference>
<sequence>MRLLDTTSLKFKEFFEDNIPSYAILSHTWGRPDEEVSFQDMGLDPQTLSDNRRYGYTKIVNTCRLARNHGLQYAWVDTCCIDKSSSAELAEAINSMFRWYEKAKICYVYLVDVTPQKELQEGLKSCRWITRGWTLQELIAPRECQLFDSKWKYRGRKTELKEMFAVLTGVPASVLANEKLPREFSVAQKMSWAAKRTTTRSEDMAYCLLGLFGIHMPMIYGEGEMAFHRLQEEIIRRSNDPTIFAWNPADGGALDFMSILAPSPAAFEHSRSFEDLITFHGPEFALTNKGLKIANTRIAATKEDKNKQSRKYLVVLDGGATGNTEFAGIHLRKVDGNLFCRINKPIEIFSQPGSLQADELTELYVADFCTFHITRSVVLERRRSAVQIVVPNGAQIVHTTPQRLWDYEDYCFLAGLWGADLVQWVEIEGHLRDQKVALIILCDRRADNGRGTPVLSIFEKRRFIGHWNYLAQYSRTHLGDPLTWSKIGEDFPALLNHTESTSVPHKSVALKVSVSVAKRMVSIREGVIDMYQARLIVDEEKGAEGRMDSHNDGPSYHLHAC</sequence>
<gene>
    <name evidence="3" type="ORF">VMCG_03072</name>
</gene>
<dbReference type="InterPro" id="IPR058525">
    <property type="entry name" value="DUF8212"/>
</dbReference>
<evidence type="ECO:0000259" key="1">
    <source>
        <dbReference type="Pfam" id="PF06985"/>
    </source>
</evidence>
<proteinExistence type="predicted"/>
<dbReference type="Pfam" id="PF06985">
    <property type="entry name" value="HET"/>
    <property type="match status" value="1"/>
</dbReference>
<comment type="caution">
    <text evidence="3">The sequence shown here is derived from an EMBL/GenBank/DDBJ whole genome shotgun (WGS) entry which is preliminary data.</text>
</comment>
<keyword evidence="4" id="KW-1185">Reference proteome</keyword>
<accession>A0A423WY28</accession>
<feature type="domain" description="Heterokaryon incompatibility" evidence="1">
    <location>
        <begin position="22"/>
        <end position="115"/>
    </location>
</feature>
<feature type="domain" description="DUF8212" evidence="2">
    <location>
        <begin position="226"/>
        <end position="247"/>
    </location>
</feature>
<evidence type="ECO:0000313" key="3">
    <source>
        <dbReference type="EMBL" id="ROW08388.1"/>
    </source>
</evidence>
<reference evidence="3 4" key="1">
    <citation type="submission" date="2015-09" db="EMBL/GenBank/DDBJ databases">
        <title>Host preference determinants of Valsa canker pathogens revealed by comparative genomics.</title>
        <authorList>
            <person name="Yin Z."/>
            <person name="Huang L."/>
        </authorList>
    </citation>
    <scope>NUCLEOTIDE SEQUENCE [LARGE SCALE GENOMIC DNA]</scope>
    <source>
        <strain evidence="3 4">03-1</strain>
    </source>
</reference>
<dbReference type="PANTHER" id="PTHR10622">
    <property type="entry name" value="HET DOMAIN-CONTAINING PROTEIN"/>
    <property type="match status" value="1"/>
</dbReference>
<protein>
    <submittedName>
        <fullName evidence="3">Uncharacterized protein</fullName>
    </submittedName>
</protein>
<evidence type="ECO:0000259" key="2">
    <source>
        <dbReference type="Pfam" id="PF26640"/>
    </source>
</evidence>